<evidence type="ECO:0000256" key="5">
    <source>
        <dbReference type="ARBA" id="ARBA00023136"/>
    </source>
</evidence>
<keyword evidence="8" id="KW-1185">Reference proteome</keyword>
<feature type="transmembrane region" description="Helical" evidence="6">
    <location>
        <begin position="430"/>
        <end position="449"/>
    </location>
</feature>
<dbReference type="AlphaFoldDB" id="A0A0J7I584"/>
<keyword evidence="5 6" id="KW-0472">Membrane</keyword>
<organism evidence="7 8">
    <name type="scientific">Chryseobacterium angstadtii</name>
    <dbReference type="NCBI Taxonomy" id="558151"/>
    <lineage>
        <taxon>Bacteria</taxon>
        <taxon>Pseudomonadati</taxon>
        <taxon>Bacteroidota</taxon>
        <taxon>Flavobacteriia</taxon>
        <taxon>Flavobacteriales</taxon>
        <taxon>Weeksellaceae</taxon>
        <taxon>Chryseobacterium group</taxon>
        <taxon>Chryseobacterium</taxon>
    </lineage>
</organism>
<comment type="subcellular location">
    <subcellularLocation>
        <location evidence="1">Cell membrane</location>
        <topology evidence="1">Multi-pass membrane protein</topology>
    </subcellularLocation>
</comment>
<keyword evidence="4 6" id="KW-1133">Transmembrane helix</keyword>
<dbReference type="InterPro" id="IPR005495">
    <property type="entry name" value="LptG/LptF_permease"/>
</dbReference>
<evidence type="ECO:0000256" key="1">
    <source>
        <dbReference type="ARBA" id="ARBA00004651"/>
    </source>
</evidence>
<dbReference type="PANTHER" id="PTHR33529:SF6">
    <property type="entry name" value="YJGP_YJGQ FAMILY PERMEASE"/>
    <property type="match status" value="1"/>
</dbReference>
<sequence length="484" mass="55010">MLKILDRYIIKTFFGPFFFIFSVLFFIFIVNIIWVQLGQFMGKGLSYWQILKLLFYLGVSVISMVLPLTILLASIMSFGEFGERYELAAMKAAGISLTRVMAPLLGVATILAIMLFFFSNNIIPDFQKKAKNMLFNIAQTKPALNFTPGQFIDQIPGYMVKFDKIYGENGESIEGVFVHRKASNYENQQSIVAEKGKFVPAANKNFLKLELYNGYVFEDNFAGKGENVRLKQPDQAIKFDTLVSHFDISEIINKAIEKEQITDDYRFQTYGQLNATVDKSKKENEAFFSSVSADVLSQTNSMINYMDKNKSKTLAKQQIKLDTVKGDKKLDILFNAYSRLDNLKSTASGKKNDFTSNVKYFSKVVIYQQRIISYSVTCIIFFLIGASLGSIIRKGGMGLPVIIAIVIFIIFYVMNLGIENIAWGGGMSPYLAAWLPNLILLPFGVWMTYKALTDSQLFDAEKYKALLKPITKRFSKNKEHKRYQ</sequence>
<dbReference type="OrthoDB" id="1096108at2"/>
<feature type="transmembrane region" description="Helical" evidence="6">
    <location>
        <begin position="54"/>
        <end position="79"/>
    </location>
</feature>
<reference evidence="7 8" key="1">
    <citation type="journal article" date="2013" name="Int. J. Syst. Evol. Microbiol.">
        <title>Chryseobacterium angstadtii sp. nov., isolated from a newt tank.</title>
        <authorList>
            <person name="Kirk K.E."/>
            <person name="Hoffman J.A."/>
            <person name="Smith K.A."/>
            <person name="Strahan B.L."/>
            <person name="Failor K.C."/>
            <person name="Krebs J.E."/>
            <person name="Gale A.N."/>
            <person name="Do T.D."/>
            <person name="Sontag T.C."/>
            <person name="Batties A.M."/>
            <person name="Mistiszyn K."/>
            <person name="Newman J.D."/>
        </authorList>
    </citation>
    <scope>NUCLEOTIDE SEQUENCE [LARGE SCALE GENOMIC DNA]</scope>
    <source>
        <strain evidence="7 8">KM</strain>
    </source>
</reference>
<keyword evidence="3 6" id="KW-0812">Transmembrane</keyword>
<dbReference type="STRING" id="558151.ACM46_16190"/>
<protein>
    <submittedName>
        <fullName evidence="7">Permease</fullName>
    </submittedName>
</protein>
<dbReference type="GO" id="GO:0043190">
    <property type="term" value="C:ATP-binding cassette (ABC) transporter complex"/>
    <property type="evidence" value="ECO:0007669"/>
    <property type="project" value="TreeGrafter"/>
</dbReference>
<feature type="transmembrane region" description="Helical" evidence="6">
    <location>
        <begin position="100"/>
        <end position="118"/>
    </location>
</feature>
<comment type="caution">
    <text evidence="7">The sequence shown here is derived from an EMBL/GenBank/DDBJ whole genome shotgun (WGS) entry which is preliminary data.</text>
</comment>
<dbReference type="Pfam" id="PF03739">
    <property type="entry name" value="LptF_LptG"/>
    <property type="match status" value="1"/>
</dbReference>
<evidence type="ECO:0000313" key="8">
    <source>
        <dbReference type="Proteomes" id="UP000036261"/>
    </source>
</evidence>
<dbReference type="RefSeq" id="WP_048507715.1">
    <property type="nucleotide sequence ID" value="NZ_LFND01000005.1"/>
</dbReference>
<evidence type="ECO:0000256" key="4">
    <source>
        <dbReference type="ARBA" id="ARBA00022989"/>
    </source>
</evidence>
<dbReference type="EMBL" id="LFND01000005">
    <property type="protein sequence ID" value="KMQ61548.1"/>
    <property type="molecule type" value="Genomic_DNA"/>
</dbReference>
<name>A0A0J7I584_9FLAO</name>
<feature type="transmembrane region" description="Helical" evidence="6">
    <location>
        <begin position="371"/>
        <end position="392"/>
    </location>
</feature>
<dbReference type="GO" id="GO:0015920">
    <property type="term" value="P:lipopolysaccharide transport"/>
    <property type="evidence" value="ECO:0007669"/>
    <property type="project" value="TreeGrafter"/>
</dbReference>
<evidence type="ECO:0000313" key="7">
    <source>
        <dbReference type="EMBL" id="KMQ61548.1"/>
    </source>
</evidence>
<dbReference type="PANTHER" id="PTHR33529">
    <property type="entry name" value="SLR0882 PROTEIN-RELATED"/>
    <property type="match status" value="1"/>
</dbReference>
<evidence type="ECO:0000256" key="2">
    <source>
        <dbReference type="ARBA" id="ARBA00022475"/>
    </source>
</evidence>
<gene>
    <name evidence="7" type="ORF">ACM46_16190</name>
</gene>
<evidence type="ECO:0000256" key="3">
    <source>
        <dbReference type="ARBA" id="ARBA00022692"/>
    </source>
</evidence>
<dbReference type="PATRIC" id="fig|558151.6.peg.3425"/>
<keyword evidence="2" id="KW-1003">Cell membrane</keyword>
<evidence type="ECO:0000256" key="6">
    <source>
        <dbReference type="SAM" id="Phobius"/>
    </source>
</evidence>
<proteinExistence type="predicted"/>
<feature type="transmembrane region" description="Helical" evidence="6">
    <location>
        <begin position="12"/>
        <end position="34"/>
    </location>
</feature>
<accession>A0A0J7I584</accession>
<dbReference type="Proteomes" id="UP000036261">
    <property type="component" value="Unassembled WGS sequence"/>
</dbReference>
<feature type="transmembrane region" description="Helical" evidence="6">
    <location>
        <begin position="399"/>
        <end position="418"/>
    </location>
</feature>